<dbReference type="EMBL" id="JABWDY010009270">
    <property type="protein sequence ID" value="KAF5201554.1"/>
    <property type="molecule type" value="Genomic_DNA"/>
</dbReference>
<evidence type="ECO:0000313" key="1">
    <source>
        <dbReference type="EMBL" id="KAF5201554.1"/>
    </source>
</evidence>
<dbReference type="AlphaFoldDB" id="A0A7J6WVV3"/>
<proteinExistence type="predicted"/>
<protein>
    <submittedName>
        <fullName evidence="1">Uncharacterized protein</fullName>
    </submittedName>
</protein>
<keyword evidence="2" id="KW-1185">Reference proteome</keyword>
<sequence length="103" mass="11899">MRNEEFRETFERGSEQEDVWMEDLAVPLAPIVNLPEERHFLGRMNVVCRYCSALHWVDERLSNSTSNTSLFGMCCLQGKIRLPLLSPLPPAIRSLYEDFNPLA</sequence>
<name>A0A7J6WVV3_THATH</name>
<feature type="non-terminal residue" evidence="1">
    <location>
        <position position="103"/>
    </location>
</feature>
<comment type="caution">
    <text evidence="1">The sequence shown here is derived from an EMBL/GenBank/DDBJ whole genome shotgun (WGS) entry which is preliminary data.</text>
</comment>
<dbReference type="Proteomes" id="UP000554482">
    <property type="component" value="Unassembled WGS sequence"/>
</dbReference>
<dbReference type="OrthoDB" id="1722452at2759"/>
<organism evidence="1 2">
    <name type="scientific">Thalictrum thalictroides</name>
    <name type="common">Rue-anemone</name>
    <name type="synonym">Anemone thalictroides</name>
    <dbReference type="NCBI Taxonomy" id="46969"/>
    <lineage>
        <taxon>Eukaryota</taxon>
        <taxon>Viridiplantae</taxon>
        <taxon>Streptophyta</taxon>
        <taxon>Embryophyta</taxon>
        <taxon>Tracheophyta</taxon>
        <taxon>Spermatophyta</taxon>
        <taxon>Magnoliopsida</taxon>
        <taxon>Ranunculales</taxon>
        <taxon>Ranunculaceae</taxon>
        <taxon>Thalictroideae</taxon>
        <taxon>Thalictrum</taxon>
    </lineage>
</organism>
<gene>
    <name evidence="1" type="ORF">FRX31_008859</name>
</gene>
<evidence type="ECO:0000313" key="2">
    <source>
        <dbReference type="Proteomes" id="UP000554482"/>
    </source>
</evidence>
<accession>A0A7J6WVV3</accession>
<reference evidence="1 2" key="1">
    <citation type="submission" date="2020-06" db="EMBL/GenBank/DDBJ databases">
        <title>Transcriptomic and genomic resources for Thalictrum thalictroides and T. hernandezii: Facilitating candidate gene discovery in an emerging model plant lineage.</title>
        <authorList>
            <person name="Arias T."/>
            <person name="Riano-Pachon D.M."/>
            <person name="Di Stilio V.S."/>
        </authorList>
    </citation>
    <scope>NUCLEOTIDE SEQUENCE [LARGE SCALE GENOMIC DNA]</scope>
    <source>
        <strain evidence="2">cv. WT478/WT964</strain>
        <tissue evidence="1">Leaves</tissue>
    </source>
</reference>